<dbReference type="GO" id="GO:0046930">
    <property type="term" value="C:pore complex"/>
    <property type="evidence" value="ECO:0007669"/>
    <property type="project" value="UniProtKB-KW"/>
</dbReference>
<sequence length="236" mass="27999">MTIYQCANVVNTKPFSKIYFSERTQYRTAKRSFLERLMFSGVVLQDGWMKNMYWSVETDADLGEHFDQWKNSYQEIEVNKPVPLGQSDFYLEPGTVFHWEQAGSRIDPYIGIGYHFDPTLNAVLRYRYNHQNHDDITLDGSYDDSSEHRVDLYLTKAFTPDFQIQYNPTYYSKVHSDKFTYTNGKNHTLQHNFVFTWHATPRVYPFAELGYMDKYKRGNSTENDYQIRLGVKFDIN</sequence>
<evidence type="ECO:0000256" key="4">
    <source>
        <dbReference type="ARBA" id="ARBA00022597"/>
    </source>
</evidence>
<evidence type="ECO:0000256" key="5">
    <source>
        <dbReference type="ARBA" id="ARBA00022692"/>
    </source>
</evidence>
<evidence type="ECO:0000256" key="3">
    <source>
        <dbReference type="ARBA" id="ARBA00022452"/>
    </source>
</evidence>
<dbReference type="PANTHER" id="PTHR38105">
    <property type="entry name" value="OUTER MEMBRANE PROTEIN-RELATED-RELATED"/>
    <property type="match status" value="1"/>
</dbReference>
<dbReference type="AlphaFoldDB" id="A0A7T8LML1"/>
<comment type="subcellular location">
    <subcellularLocation>
        <location evidence="1">Cell outer membrane</location>
    </subcellularLocation>
</comment>
<gene>
    <name evidence="11" type="ORF">JG560_03515</name>
</gene>
<evidence type="ECO:0000313" key="11">
    <source>
        <dbReference type="EMBL" id="QQP77164.1"/>
    </source>
</evidence>
<keyword evidence="5" id="KW-0812">Transmembrane</keyword>
<dbReference type="GO" id="GO:0006811">
    <property type="term" value="P:monoatomic ion transport"/>
    <property type="evidence" value="ECO:0007669"/>
    <property type="project" value="UniProtKB-KW"/>
</dbReference>
<dbReference type="GO" id="GO:0015288">
    <property type="term" value="F:porin activity"/>
    <property type="evidence" value="ECO:0007669"/>
    <property type="project" value="UniProtKB-KW"/>
</dbReference>
<dbReference type="Gene3D" id="2.40.160.40">
    <property type="entry name" value="monomeric porin ompg"/>
    <property type="match status" value="1"/>
</dbReference>
<dbReference type="Pfam" id="PF06178">
    <property type="entry name" value="KdgM"/>
    <property type="match status" value="1"/>
</dbReference>
<keyword evidence="10" id="KW-0998">Cell outer membrane</keyword>
<evidence type="ECO:0000256" key="7">
    <source>
        <dbReference type="ARBA" id="ARBA00023065"/>
    </source>
</evidence>
<evidence type="ECO:0000256" key="8">
    <source>
        <dbReference type="ARBA" id="ARBA00023114"/>
    </source>
</evidence>
<dbReference type="RefSeq" id="WP_138993471.1">
    <property type="nucleotide sequence ID" value="NZ_MXOE01000001.1"/>
</dbReference>
<evidence type="ECO:0000256" key="10">
    <source>
        <dbReference type="ARBA" id="ARBA00023237"/>
    </source>
</evidence>
<dbReference type="SUPFAM" id="SSF56925">
    <property type="entry name" value="OMPA-like"/>
    <property type="match status" value="1"/>
</dbReference>
<keyword evidence="2" id="KW-0813">Transport</keyword>
<evidence type="ECO:0000256" key="1">
    <source>
        <dbReference type="ARBA" id="ARBA00004442"/>
    </source>
</evidence>
<name>A0A7T8LML1_SALBN</name>
<dbReference type="InterPro" id="IPR011250">
    <property type="entry name" value="OMP/PagP_B-barrel"/>
</dbReference>
<evidence type="ECO:0000256" key="6">
    <source>
        <dbReference type="ARBA" id="ARBA00022729"/>
    </source>
</evidence>
<evidence type="ECO:0000256" key="2">
    <source>
        <dbReference type="ARBA" id="ARBA00022448"/>
    </source>
</evidence>
<keyword evidence="3" id="KW-1134">Transmembrane beta strand</keyword>
<dbReference type="InterPro" id="IPR009331">
    <property type="entry name" value="Oligogalacturonate-sp_porin"/>
</dbReference>
<accession>A0A7T8LML1</accession>
<dbReference type="EMBL" id="CP067369">
    <property type="protein sequence ID" value="QQP77164.1"/>
    <property type="molecule type" value="Genomic_DNA"/>
</dbReference>
<keyword evidence="9" id="KW-0472">Membrane</keyword>
<dbReference type="InterPro" id="IPR053713">
    <property type="entry name" value="Bact_OM_Channel_sf"/>
</dbReference>
<proteinExistence type="predicted"/>
<evidence type="ECO:0000256" key="9">
    <source>
        <dbReference type="ARBA" id="ARBA00023136"/>
    </source>
</evidence>
<keyword evidence="6" id="KW-0732">Signal</keyword>
<keyword evidence="4" id="KW-0762">Sugar transport</keyword>
<protein>
    <submittedName>
        <fullName evidence="11">Porin</fullName>
    </submittedName>
</protein>
<dbReference type="PANTHER" id="PTHR38105:SF2">
    <property type="entry name" value="N-ACETYLNEURAMINIC ACID OUTER MEMBRANE CHANNEL PROTEIN NANC-RELATED"/>
    <property type="match status" value="1"/>
</dbReference>
<dbReference type="GO" id="GO:0009279">
    <property type="term" value="C:cell outer membrane"/>
    <property type="evidence" value="ECO:0007669"/>
    <property type="project" value="UniProtKB-SubCell"/>
</dbReference>
<keyword evidence="7" id="KW-0406">Ion transport</keyword>
<keyword evidence="8" id="KW-0626">Porin</keyword>
<reference evidence="11" key="1">
    <citation type="submission" date="2021-01" db="EMBL/GenBank/DDBJ databases">
        <title>Keeping alert to hypervirulent salmonella strains isolated from avain.</title>
        <authorList>
            <person name="Ma J."/>
            <person name="Pan X."/>
            <person name="Yao H."/>
        </authorList>
    </citation>
    <scope>NUCLEOTIDE SEQUENCE</scope>
    <source>
        <strain evidence="11">Se40</strain>
    </source>
</reference>
<organism evidence="11">
    <name type="scientific">Salmonella bongori</name>
    <dbReference type="NCBI Taxonomy" id="54736"/>
    <lineage>
        <taxon>Bacteria</taxon>
        <taxon>Pseudomonadati</taxon>
        <taxon>Pseudomonadota</taxon>
        <taxon>Gammaproteobacteria</taxon>
        <taxon>Enterobacterales</taxon>
        <taxon>Enterobacteriaceae</taxon>
        <taxon>Salmonella</taxon>
    </lineage>
</organism>
<dbReference type="GO" id="GO:0015772">
    <property type="term" value="P:oligosaccharide transport"/>
    <property type="evidence" value="ECO:0007669"/>
    <property type="project" value="TreeGrafter"/>
</dbReference>